<name>A0AAN2FHD5_ENTAG</name>
<accession>A0AAN2FHD5</accession>
<sequence>MLVRKKNLSIDEITHNWVNEVIDQYDLPEEDIIRKTIEKLPSVSFKDPLDIAFYLNEKAKNYGSGDDFNINPFIDLAKKIAEACGARDDAQDINSPFITAYKFNSVTEDMDRVRIPISQILYFIKISHKIPRRAYVGGEANVILNDQNRTELSLIDCTKNNTAEFLLDCYIKSAEEVVTAWTGK</sequence>
<reference evidence="1" key="1">
    <citation type="submission" date="2022-05" db="EMBL/GenBank/DDBJ databases">
        <authorList>
            <person name="Pothier F. J."/>
        </authorList>
    </citation>
    <scope>NUCLEOTIDE SEQUENCE</scope>
    <source>
        <strain evidence="1">DAPP-PG734</strain>
        <plasmid evidence="1">P2</plasmid>
    </source>
</reference>
<dbReference type="Proteomes" id="UP001158961">
    <property type="component" value="Plasmid P2"/>
</dbReference>
<gene>
    <name evidence="1" type="ORF">DAPPPG734_24120</name>
</gene>
<protein>
    <submittedName>
        <fullName evidence="1">Uncharacterized protein</fullName>
    </submittedName>
</protein>
<dbReference type="RefSeq" id="WP_031594596.1">
    <property type="nucleotide sequence ID" value="NZ_JNVA01000134.1"/>
</dbReference>
<evidence type="ECO:0000313" key="1">
    <source>
        <dbReference type="EMBL" id="CAH6376277.1"/>
    </source>
</evidence>
<proteinExistence type="predicted"/>
<dbReference type="EMBL" id="OW970317">
    <property type="protein sequence ID" value="CAH6376277.1"/>
    <property type="molecule type" value="Genomic_DNA"/>
</dbReference>
<organism evidence="1 2">
    <name type="scientific">Enterobacter agglomerans</name>
    <name type="common">Erwinia herbicola</name>
    <name type="synonym">Pantoea agglomerans</name>
    <dbReference type="NCBI Taxonomy" id="549"/>
    <lineage>
        <taxon>Bacteria</taxon>
        <taxon>Pseudomonadati</taxon>
        <taxon>Pseudomonadota</taxon>
        <taxon>Gammaproteobacteria</taxon>
        <taxon>Enterobacterales</taxon>
        <taxon>Erwiniaceae</taxon>
        <taxon>Pantoea</taxon>
        <taxon>Pantoea agglomerans group</taxon>
    </lineage>
</organism>
<evidence type="ECO:0000313" key="2">
    <source>
        <dbReference type="Proteomes" id="UP001158961"/>
    </source>
</evidence>
<keyword evidence="1" id="KW-0614">Plasmid</keyword>
<dbReference type="AlphaFoldDB" id="A0AAN2FHD5"/>
<geneLocation type="plasmid" evidence="1 2">
    <name>P2</name>
</geneLocation>